<dbReference type="AlphaFoldDB" id="Q5JGY0"/>
<keyword evidence="1" id="KW-0472">Membrane</keyword>
<name>Q5JGY0_THEKO</name>
<reference evidence="2 3" key="1">
    <citation type="journal article" date="2005" name="Genome Res.">
        <title>Complete genome sequence of the hyperthermophilic archaeon Thermococcus kodakaraensis KOD1 and comparison with Pyrococcus genomes.</title>
        <authorList>
            <person name="Fukui T."/>
            <person name="Atomi H."/>
            <person name="Kanai T."/>
            <person name="Matsumi R."/>
            <person name="Fujiwara S."/>
            <person name="Imanaka T."/>
        </authorList>
    </citation>
    <scope>NUCLEOTIDE SEQUENCE [LARGE SCALE GENOMIC DNA]</scope>
    <source>
        <strain evidence="3">ATCC BAA-918 / JCM 12380 / KOD1</strain>
    </source>
</reference>
<gene>
    <name evidence="2" type="ordered locus">TK1375</name>
</gene>
<dbReference type="Proteomes" id="UP000000536">
    <property type="component" value="Chromosome"/>
</dbReference>
<evidence type="ECO:0000313" key="2">
    <source>
        <dbReference type="EMBL" id="BAD85564.1"/>
    </source>
</evidence>
<keyword evidence="3" id="KW-1185">Reference proteome</keyword>
<dbReference type="KEGG" id="tko:TK1375"/>
<organism evidence="2 3">
    <name type="scientific">Thermococcus kodakarensis (strain ATCC BAA-918 / JCM 12380 / KOD1)</name>
    <name type="common">Pyrococcus kodakaraensis (strain KOD1)</name>
    <dbReference type="NCBI Taxonomy" id="69014"/>
    <lineage>
        <taxon>Archaea</taxon>
        <taxon>Methanobacteriati</taxon>
        <taxon>Methanobacteriota</taxon>
        <taxon>Thermococci</taxon>
        <taxon>Thermococcales</taxon>
        <taxon>Thermococcaceae</taxon>
        <taxon>Thermococcus</taxon>
    </lineage>
</organism>
<dbReference type="STRING" id="69014.TK1375"/>
<evidence type="ECO:0000256" key="1">
    <source>
        <dbReference type="SAM" id="Phobius"/>
    </source>
</evidence>
<feature type="transmembrane region" description="Helical" evidence="1">
    <location>
        <begin position="12"/>
        <end position="35"/>
    </location>
</feature>
<dbReference type="GeneID" id="78447895"/>
<dbReference type="EMBL" id="AP006878">
    <property type="protein sequence ID" value="BAD85564.1"/>
    <property type="molecule type" value="Genomic_DNA"/>
</dbReference>
<dbReference type="EnsemblBacteria" id="BAD85564">
    <property type="protein sequence ID" value="BAD85564"/>
    <property type="gene ID" value="TK1375"/>
</dbReference>
<feature type="transmembrane region" description="Helical" evidence="1">
    <location>
        <begin position="42"/>
        <end position="60"/>
    </location>
</feature>
<dbReference type="InParanoid" id="Q5JGY0"/>
<accession>Q5JGY0</accession>
<evidence type="ECO:0000313" key="3">
    <source>
        <dbReference type="Proteomes" id="UP000000536"/>
    </source>
</evidence>
<sequence length="168" mass="19185">MVGIVSYWQERWWVLELVGMVSLPGVISGAVGASLWMLTGNFWVSVLVAGALLFFLTPPFEEEAVRFLNKRTRGIAREKVSSVQSSIQDVVRSVKEERPENDPERRELEELLRKFRRYGPEALTCNEFMRLKYLLGKYRPGDEDVLLLAMYAVGMLVGYRCFGKGSKT</sequence>
<protein>
    <submittedName>
        <fullName evidence="2">Hypothetical membrane protein</fullName>
    </submittedName>
</protein>
<proteinExistence type="predicted"/>
<dbReference type="RefSeq" id="WP_011250326.1">
    <property type="nucleotide sequence ID" value="NC_006624.1"/>
</dbReference>
<keyword evidence="1" id="KW-1133">Transmembrane helix</keyword>
<keyword evidence="1" id="KW-0812">Transmembrane</keyword>
<dbReference type="HOGENOM" id="CLU_1582979_0_0_2"/>